<keyword evidence="4 6" id="KW-1133">Transmembrane helix</keyword>
<feature type="domain" description="CWH43-like N-terminal" evidence="7">
    <location>
        <begin position="14"/>
        <end position="246"/>
    </location>
</feature>
<dbReference type="PANTHER" id="PTHR21324">
    <property type="entry name" value="FASTING-INDUCIBLE INTEGRAL MEMBRANE PROTEIN TM6P1-RELATED"/>
    <property type="match status" value="1"/>
</dbReference>
<evidence type="ECO:0000256" key="1">
    <source>
        <dbReference type="ARBA" id="ARBA00004127"/>
    </source>
</evidence>
<feature type="transmembrane region" description="Helical" evidence="6">
    <location>
        <begin position="98"/>
        <end position="116"/>
    </location>
</feature>
<feature type="transmembrane region" description="Helical" evidence="6">
    <location>
        <begin position="122"/>
        <end position="146"/>
    </location>
</feature>
<dbReference type="EMBL" id="VVIM01000002">
    <property type="protein sequence ID" value="KAB0801644.1"/>
    <property type="molecule type" value="Genomic_DNA"/>
</dbReference>
<evidence type="ECO:0000256" key="5">
    <source>
        <dbReference type="ARBA" id="ARBA00023136"/>
    </source>
</evidence>
<feature type="transmembrane region" description="Helical" evidence="6">
    <location>
        <begin position="12"/>
        <end position="32"/>
    </location>
</feature>
<feature type="transmembrane region" description="Helical" evidence="6">
    <location>
        <begin position="216"/>
        <end position="238"/>
    </location>
</feature>
<comment type="similarity">
    <text evidence="2">Belongs to the DRAM/TMEM150 family.</text>
</comment>
<dbReference type="PANTHER" id="PTHR21324:SF2">
    <property type="entry name" value="EG:22E5.9 PROTEIN"/>
    <property type="match status" value="1"/>
</dbReference>
<dbReference type="Proteomes" id="UP000327044">
    <property type="component" value="Unassembled WGS sequence"/>
</dbReference>
<evidence type="ECO:0000313" key="8">
    <source>
        <dbReference type="EMBL" id="KAB0801644.1"/>
    </source>
</evidence>
<evidence type="ECO:0000259" key="7">
    <source>
        <dbReference type="Pfam" id="PF10277"/>
    </source>
</evidence>
<dbReference type="Pfam" id="PF10277">
    <property type="entry name" value="Frag1"/>
    <property type="match status" value="1"/>
</dbReference>
<keyword evidence="3 6" id="KW-0812">Transmembrane</keyword>
<protein>
    <recommendedName>
        <fullName evidence="7">CWH43-like N-terminal domain-containing protein</fullName>
    </recommendedName>
</protein>
<evidence type="ECO:0000313" key="9">
    <source>
        <dbReference type="Proteomes" id="UP000327044"/>
    </source>
</evidence>
<dbReference type="OrthoDB" id="191706at2759"/>
<dbReference type="InterPro" id="IPR019402">
    <property type="entry name" value="CWH43_N"/>
</dbReference>
<evidence type="ECO:0000256" key="6">
    <source>
        <dbReference type="SAM" id="Phobius"/>
    </source>
</evidence>
<sequence>MICSKIQFKLNHWPILTFSWFVLTFIVSYVWALCNDHIYPLFPYISDTGALSPESCMFGQMMNIGAVMITVCHYTRYRQIRFLNDVENSTFVHKLNKCGLYVGAVGCLGISMVGNFQESQFLTLHLVGAVMVFCCGSLVLCIQTAITFKLRSAYIKYPEFGISNKVIYFRVFLTVWIHVLQTSTVVFSILAFLLYNNTAEMSFAKYLHWSEEDGGYYFRLVATFSEYGVVLAYLSYLLTMGREFKALEFKEIHFKSKYLNETANQENKIVL</sequence>
<proteinExistence type="inferred from homology"/>
<dbReference type="InParanoid" id="A0A5N4AWD5"/>
<comment type="caution">
    <text evidence="8">The sequence shown here is derived from an EMBL/GenBank/DDBJ whole genome shotgun (WGS) entry which is preliminary data.</text>
</comment>
<dbReference type="InterPro" id="IPR050911">
    <property type="entry name" value="DRAM/TMEM150_Autophagy_Mod"/>
</dbReference>
<accession>A0A5N4AWD5</accession>
<keyword evidence="9" id="KW-1185">Reference proteome</keyword>
<evidence type="ECO:0000256" key="4">
    <source>
        <dbReference type="ARBA" id="ARBA00022989"/>
    </source>
</evidence>
<evidence type="ECO:0000256" key="3">
    <source>
        <dbReference type="ARBA" id="ARBA00022692"/>
    </source>
</evidence>
<evidence type="ECO:0000256" key="2">
    <source>
        <dbReference type="ARBA" id="ARBA00006565"/>
    </source>
</evidence>
<reference evidence="8 9" key="1">
    <citation type="journal article" date="2018" name="Elife">
        <title>Firefly genomes illuminate parallel origins of bioluminescence in beetles.</title>
        <authorList>
            <person name="Fallon T.R."/>
            <person name="Lower S.E."/>
            <person name="Chang C.H."/>
            <person name="Bessho-Uehara M."/>
            <person name="Martin G.J."/>
            <person name="Bewick A.J."/>
            <person name="Behringer M."/>
            <person name="Debat H.J."/>
            <person name="Wong I."/>
            <person name="Day J.C."/>
            <person name="Suvorov A."/>
            <person name="Silva C.J."/>
            <person name="Stanger-Hall K.F."/>
            <person name="Hall D.W."/>
            <person name="Schmitz R.J."/>
            <person name="Nelson D.R."/>
            <person name="Lewis S.M."/>
            <person name="Shigenobu S."/>
            <person name="Bybee S.M."/>
            <person name="Larracuente A.M."/>
            <person name="Oba Y."/>
            <person name="Weng J.K."/>
        </authorList>
    </citation>
    <scope>NUCLEOTIDE SEQUENCE [LARGE SCALE GENOMIC DNA]</scope>
    <source>
        <strain evidence="8">1611_PpyrPB1</strain>
        <tissue evidence="8">Whole body</tissue>
    </source>
</reference>
<gene>
    <name evidence="8" type="ORF">PPYR_03830</name>
</gene>
<keyword evidence="5 6" id="KW-0472">Membrane</keyword>
<dbReference type="GO" id="GO:0012505">
    <property type="term" value="C:endomembrane system"/>
    <property type="evidence" value="ECO:0007669"/>
    <property type="project" value="UniProtKB-SubCell"/>
</dbReference>
<comment type="subcellular location">
    <subcellularLocation>
        <location evidence="1">Endomembrane system</location>
        <topology evidence="1">Multi-pass membrane protein</topology>
    </subcellularLocation>
</comment>
<organism evidence="8 9">
    <name type="scientific">Photinus pyralis</name>
    <name type="common">Common eastern firefly</name>
    <name type="synonym">Lampyris pyralis</name>
    <dbReference type="NCBI Taxonomy" id="7054"/>
    <lineage>
        <taxon>Eukaryota</taxon>
        <taxon>Metazoa</taxon>
        <taxon>Ecdysozoa</taxon>
        <taxon>Arthropoda</taxon>
        <taxon>Hexapoda</taxon>
        <taxon>Insecta</taxon>
        <taxon>Pterygota</taxon>
        <taxon>Neoptera</taxon>
        <taxon>Endopterygota</taxon>
        <taxon>Coleoptera</taxon>
        <taxon>Polyphaga</taxon>
        <taxon>Elateriformia</taxon>
        <taxon>Elateroidea</taxon>
        <taxon>Lampyridae</taxon>
        <taxon>Lampyrinae</taxon>
        <taxon>Photinus</taxon>
    </lineage>
</organism>
<dbReference type="AlphaFoldDB" id="A0A5N4AWD5"/>
<name>A0A5N4AWD5_PHOPY</name>
<feature type="transmembrane region" description="Helical" evidence="6">
    <location>
        <begin position="57"/>
        <end position="77"/>
    </location>
</feature>
<feature type="transmembrane region" description="Helical" evidence="6">
    <location>
        <begin position="167"/>
        <end position="196"/>
    </location>
</feature>